<dbReference type="GO" id="GO:0043657">
    <property type="term" value="C:host cell"/>
    <property type="evidence" value="ECO:0007669"/>
    <property type="project" value="UniProtKB-SubCell"/>
</dbReference>
<dbReference type="EnsemblProtists" id="Phyra85061">
    <property type="protein sequence ID" value="Phyra85061"/>
    <property type="gene ID" value="Phyra85061"/>
</dbReference>
<evidence type="ECO:0000256" key="7">
    <source>
        <dbReference type="SAM" id="SignalP"/>
    </source>
</evidence>
<evidence type="ECO:0000256" key="4">
    <source>
        <dbReference type="ARBA" id="ARBA00022525"/>
    </source>
</evidence>
<feature type="domain" description="RxLR effector PexRD54 WY" evidence="8">
    <location>
        <begin position="86"/>
        <end position="124"/>
    </location>
</feature>
<feature type="chain" id="PRO_5003586426" description="RxLR effector PexRD54 WY domain-containing protein" evidence="7">
    <location>
        <begin position="23"/>
        <end position="601"/>
    </location>
</feature>
<sequence length="601" mass="66586">MRLGCVGLLAVALLASTDTASAQQSSEIIQPDSLAQARLRIANHDQFAASGFHHFHGDDEERGVLPSSVIENAKALVSTATTKKLQTWLNNGKSIDNVFIRLKLTKAGDKLLGNPQFATWLTYVDDFTAKYPGKTTSAITKLTTYYGDEAVVKILDAAKKVAGTREVATKLEAAQMQTWLAAGNSADDIFTLLKLNKVGDDILSNPAFASWNTYLKTFNAAHPDQKTSAFAKLTSQYGEVGVSRVVEAALKVKSSSAIAKTVQAEQFERWMAGGKTTDGAFTFLALDKAGDELLGSPLLNTFTKYMNIYNKRNPDQETNLIGTLTTHYGNVGLSKLLAAGRNVASTSNLATSLDAAQYKLWMSQRKEPADVFMMLGLQKAGDNLLSSPLFTTFTKFTDAYHAKNLDQPMTTNWIVRAHYSDFDVAKMILAAEKIPSAQSAGKRMEGVLFKDWMDSPDNAFQAVKLDQVKPSTLFESPMFAYWMKFMDDFHKSFPGKIVPRTVLATTYKDEELVKAITAAQKNPKTKDLANKFETEVLKQFIFAEKQPIDVAKLLHVKSKTDANWKLWTKYAQDYRAYYEKPKPPVQLREDPLVVPVEARQL</sequence>
<dbReference type="InParanoid" id="H3H3I6"/>
<proteinExistence type="inferred from homology"/>
<dbReference type="VEuPathDB" id="FungiDB:KRP22_14254"/>
<reference evidence="9" key="2">
    <citation type="submission" date="2015-06" db="UniProtKB">
        <authorList>
            <consortium name="EnsemblProtists"/>
        </authorList>
    </citation>
    <scope>IDENTIFICATION</scope>
    <source>
        <strain evidence="9">Pr102</strain>
    </source>
</reference>
<evidence type="ECO:0000259" key="8">
    <source>
        <dbReference type="Pfam" id="PF22748"/>
    </source>
</evidence>
<evidence type="ECO:0000256" key="3">
    <source>
        <dbReference type="ARBA" id="ARBA00010400"/>
    </source>
</evidence>
<keyword evidence="10" id="KW-1185">Reference proteome</keyword>
<organism evidence="9 10">
    <name type="scientific">Phytophthora ramorum</name>
    <name type="common">Sudden oak death agent</name>
    <dbReference type="NCBI Taxonomy" id="164328"/>
    <lineage>
        <taxon>Eukaryota</taxon>
        <taxon>Sar</taxon>
        <taxon>Stramenopiles</taxon>
        <taxon>Oomycota</taxon>
        <taxon>Peronosporomycetes</taxon>
        <taxon>Peronosporales</taxon>
        <taxon>Peronosporaceae</taxon>
        <taxon>Phytophthora</taxon>
    </lineage>
</organism>
<dbReference type="GO" id="GO:0005576">
    <property type="term" value="C:extracellular region"/>
    <property type="evidence" value="ECO:0007669"/>
    <property type="project" value="UniProtKB-SubCell"/>
</dbReference>
<feature type="signal peptide" evidence="7">
    <location>
        <begin position="1"/>
        <end position="22"/>
    </location>
</feature>
<feature type="domain" description="RxLR effector PexRD54 WY" evidence="8">
    <location>
        <begin position="357"/>
        <end position="392"/>
    </location>
</feature>
<dbReference type="EMBL" id="DS566135">
    <property type="status" value="NOT_ANNOTATED_CDS"/>
    <property type="molecule type" value="Genomic_DNA"/>
</dbReference>
<evidence type="ECO:0000256" key="6">
    <source>
        <dbReference type="ARBA" id="ARBA00023026"/>
    </source>
</evidence>
<comment type="subcellular location">
    <subcellularLocation>
        <location evidence="1">Host cell</location>
    </subcellularLocation>
    <subcellularLocation>
        <location evidence="2">Secreted</location>
    </subcellularLocation>
</comment>
<keyword evidence="6" id="KW-0843">Virulence</keyword>
<accession>H3H3I6</accession>
<comment type="similarity">
    <text evidence="3">Belongs to the RxLR effector family.</text>
</comment>
<reference evidence="10" key="1">
    <citation type="journal article" date="2006" name="Science">
        <title>Phytophthora genome sequences uncover evolutionary origins and mechanisms of pathogenesis.</title>
        <authorList>
            <person name="Tyler B.M."/>
            <person name="Tripathy S."/>
            <person name="Zhang X."/>
            <person name="Dehal P."/>
            <person name="Jiang R.H."/>
            <person name="Aerts A."/>
            <person name="Arredondo F.D."/>
            <person name="Baxter L."/>
            <person name="Bensasson D."/>
            <person name="Beynon J.L."/>
            <person name="Chapman J."/>
            <person name="Damasceno C.M."/>
            <person name="Dorrance A.E."/>
            <person name="Dou D."/>
            <person name="Dickerman A.W."/>
            <person name="Dubchak I.L."/>
            <person name="Garbelotto M."/>
            <person name="Gijzen M."/>
            <person name="Gordon S.G."/>
            <person name="Govers F."/>
            <person name="Grunwald N.J."/>
            <person name="Huang W."/>
            <person name="Ivors K.L."/>
            <person name="Jones R.W."/>
            <person name="Kamoun S."/>
            <person name="Krampis K."/>
            <person name="Lamour K.H."/>
            <person name="Lee M.K."/>
            <person name="McDonald W.H."/>
            <person name="Medina M."/>
            <person name="Meijer H.J."/>
            <person name="Nordberg E.K."/>
            <person name="Maclean D.J."/>
            <person name="Ospina-Giraldo M.D."/>
            <person name="Morris P.F."/>
            <person name="Phuntumart V."/>
            <person name="Putnam N.H."/>
            <person name="Rash S."/>
            <person name="Rose J.K."/>
            <person name="Sakihama Y."/>
            <person name="Salamov A.A."/>
            <person name="Savidor A."/>
            <person name="Scheuring C.F."/>
            <person name="Smith B.M."/>
            <person name="Sobral B.W."/>
            <person name="Terry A."/>
            <person name="Torto-Alalibo T.A."/>
            <person name="Win J."/>
            <person name="Xu Z."/>
            <person name="Zhang H."/>
            <person name="Grigoriev I.V."/>
            <person name="Rokhsar D.S."/>
            <person name="Boore J.L."/>
        </authorList>
    </citation>
    <scope>NUCLEOTIDE SEQUENCE [LARGE SCALE GENOMIC DNA]</scope>
    <source>
        <strain evidence="10">Pr102</strain>
    </source>
</reference>
<evidence type="ECO:0000256" key="1">
    <source>
        <dbReference type="ARBA" id="ARBA00004340"/>
    </source>
</evidence>
<evidence type="ECO:0000256" key="2">
    <source>
        <dbReference type="ARBA" id="ARBA00004613"/>
    </source>
</evidence>
<dbReference type="VEuPathDB" id="FungiDB:KRP23_12699"/>
<evidence type="ECO:0000313" key="9">
    <source>
        <dbReference type="EnsemblProtists" id="Phyra85061"/>
    </source>
</evidence>
<dbReference type="Proteomes" id="UP000005238">
    <property type="component" value="Unassembled WGS sequence"/>
</dbReference>
<evidence type="ECO:0000256" key="5">
    <source>
        <dbReference type="ARBA" id="ARBA00022729"/>
    </source>
</evidence>
<name>H3H3I6_PHYRM</name>
<dbReference type="HOGENOM" id="CLU_021192_3_0_1"/>
<keyword evidence="4" id="KW-0964">Secreted</keyword>
<dbReference type="AlphaFoldDB" id="H3H3I6"/>
<dbReference type="Pfam" id="PF22748">
    <property type="entry name" value="PexRD54_WY"/>
    <property type="match status" value="2"/>
</dbReference>
<dbReference type="InterPro" id="IPR054463">
    <property type="entry name" value="PexRD54_WY"/>
</dbReference>
<protein>
    <recommendedName>
        <fullName evidence="8">RxLR effector PexRD54 WY domain-containing protein</fullName>
    </recommendedName>
</protein>
<evidence type="ECO:0000313" key="10">
    <source>
        <dbReference type="Proteomes" id="UP000005238"/>
    </source>
</evidence>
<keyword evidence="5 7" id="KW-0732">Signal</keyword>